<keyword evidence="6" id="KW-1185">Reference proteome</keyword>
<feature type="transmembrane region" description="Helical" evidence="3">
    <location>
        <begin position="264"/>
        <end position="283"/>
    </location>
</feature>
<feature type="compositionally biased region" description="Low complexity" evidence="2">
    <location>
        <begin position="65"/>
        <end position="75"/>
    </location>
</feature>
<feature type="domain" description="Major facilitator superfamily (MFS) profile" evidence="4">
    <location>
        <begin position="104"/>
        <end position="544"/>
    </location>
</feature>
<evidence type="ECO:0000313" key="5">
    <source>
        <dbReference type="EMBL" id="TPX17760.1"/>
    </source>
</evidence>
<feature type="transmembrane region" description="Helical" evidence="3">
    <location>
        <begin position="108"/>
        <end position="127"/>
    </location>
</feature>
<dbReference type="GO" id="GO:0022857">
    <property type="term" value="F:transmembrane transporter activity"/>
    <property type="evidence" value="ECO:0007669"/>
    <property type="project" value="InterPro"/>
</dbReference>
<feature type="compositionally biased region" description="Basic and acidic residues" evidence="2">
    <location>
        <begin position="1"/>
        <end position="11"/>
    </location>
</feature>
<keyword evidence="3" id="KW-0812">Transmembrane</keyword>
<feature type="transmembrane region" description="Helical" evidence="3">
    <location>
        <begin position="343"/>
        <end position="363"/>
    </location>
</feature>
<dbReference type="RefSeq" id="XP_030999471.1">
    <property type="nucleotide sequence ID" value="XM_031137097.1"/>
</dbReference>
<dbReference type="Gene3D" id="1.20.1250.20">
    <property type="entry name" value="MFS general substrate transporter like domains"/>
    <property type="match status" value="1"/>
</dbReference>
<dbReference type="PROSITE" id="PS50850">
    <property type="entry name" value="MFS"/>
    <property type="match status" value="1"/>
</dbReference>
<feature type="transmembrane region" description="Helical" evidence="3">
    <location>
        <begin position="203"/>
        <end position="222"/>
    </location>
</feature>
<feature type="region of interest" description="Disordered" evidence="2">
    <location>
        <begin position="1"/>
        <end position="75"/>
    </location>
</feature>
<feature type="compositionally biased region" description="Basic and acidic residues" evidence="2">
    <location>
        <begin position="46"/>
        <end position="59"/>
    </location>
</feature>
<dbReference type="InterPro" id="IPR036259">
    <property type="entry name" value="MFS_trans_sf"/>
</dbReference>
<dbReference type="GO" id="GO:0016020">
    <property type="term" value="C:membrane"/>
    <property type="evidence" value="ECO:0007669"/>
    <property type="project" value="UniProtKB-SubCell"/>
</dbReference>
<comment type="subcellular location">
    <subcellularLocation>
        <location evidence="1">Membrane</location>
        <topology evidence="1">Multi-pass membrane protein</topology>
    </subcellularLocation>
</comment>
<reference evidence="5 6" key="1">
    <citation type="submission" date="2019-06" db="EMBL/GenBank/DDBJ databases">
        <title>Draft genome sequence of the filamentous fungus Phialemoniopsis curvata isolated from diesel fuel.</title>
        <authorList>
            <person name="Varaljay V.A."/>
            <person name="Lyon W.J."/>
            <person name="Crouch A.L."/>
            <person name="Drake C.E."/>
            <person name="Hollomon J.M."/>
            <person name="Nadeau L.J."/>
            <person name="Nunn H.S."/>
            <person name="Stevenson B.S."/>
            <person name="Bojanowski C.L."/>
            <person name="Crookes-Goodson W.J."/>
        </authorList>
    </citation>
    <scope>NUCLEOTIDE SEQUENCE [LARGE SCALE GENOMIC DNA]</scope>
    <source>
        <strain evidence="5 6">D216</strain>
    </source>
</reference>
<gene>
    <name evidence="5" type="ORF">E0L32_002861</name>
</gene>
<dbReference type="PANTHER" id="PTHR42910:SF1">
    <property type="entry name" value="MAJOR FACILITATOR SUPERFAMILY (MFS) PROFILE DOMAIN-CONTAINING PROTEIN"/>
    <property type="match status" value="1"/>
</dbReference>
<dbReference type="InParanoid" id="A0A507BM20"/>
<dbReference type="InterPro" id="IPR020846">
    <property type="entry name" value="MFS_dom"/>
</dbReference>
<feature type="transmembrane region" description="Helical" evidence="3">
    <location>
        <begin position="234"/>
        <end position="258"/>
    </location>
</feature>
<dbReference type="EMBL" id="SKBQ01000012">
    <property type="protein sequence ID" value="TPX17760.1"/>
    <property type="molecule type" value="Genomic_DNA"/>
</dbReference>
<accession>A0A507BM20</accession>
<organism evidence="5 6">
    <name type="scientific">Thyridium curvatum</name>
    <dbReference type="NCBI Taxonomy" id="1093900"/>
    <lineage>
        <taxon>Eukaryota</taxon>
        <taxon>Fungi</taxon>
        <taxon>Dikarya</taxon>
        <taxon>Ascomycota</taxon>
        <taxon>Pezizomycotina</taxon>
        <taxon>Sordariomycetes</taxon>
        <taxon>Sordariomycetidae</taxon>
        <taxon>Thyridiales</taxon>
        <taxon>Thyridiaceae</taxon>
        <taxon>Thyridium</taxon>
    </lineage>
</organism>
<name>A0A507BM20_9PEZI</name>
<feature type="transmembrane region" description="Helical" evidence="3">
    <location>
        <begin position="312"/>
        <end position="331"/>
    </location>
</feature>
<keyword evidence="3" id="KW-1133">Transmembrane helix</keyword>
<evidence type="ECO:0000256" key="3">
    <source>
        <dbReference type="SAM" id="Phobius"/>
    </source>
</evidence>
<feature type="region of interest" description="Disordered" evidence="2">
    <location>
        <begin position="523"/>
        <end position="544"/>
    </location>
</feature>
<keyword evidence="3" id="KW-0472">Membrane</keyword>
<protein>
    <recommendedName>
        <fullName evidence="4">Major facilitator superfamily (MFS) profile domain-containing protein</fullName>
    </recommendedName>
</protein>
<feature type="transmembrane region" description="Helical" evidence="3">
    <location>
        <begin position="375"/>
        <end position="396"/>
    </location>
</feature>
<feature type="transmembrane region" description="Helical" evidence="3">
    <location>
        <begin position="147"/>
        <end position="164"/>
    </location>
</feature>
<dbReference type="Pfam" id="PF07690">
    <property type="entry name" value="MFS_1"/>
    <property type="match status" value="1"/>
</dbReference>
<evidence type="ECO:0000256" key="2">
    <source>
        <dbReference type="SAM" id="MobiDB-lite"/>
    </source>
</evidence>
<dbReference type="PANTHER" id="PTHR42910">
    <property type="entry name" value="TRANSPORTER SCO4007-RELATED"/>
    <property type="match status" value="1"/>
</dbReference>
<dbReference type="SUPFAM" id="SSF103473">
    <property type="entry name" value="MFS general substrate transporter"/>
    <property type="match status" value="1"/>
</dbReference>
<dbReference type="OrthoDB" id="2105912at2759"/>
<dbReference type="InterPro" id="IPR011701">
    <property type="entry name" value="MFS"/>
</dbReference>
<dbReference type="GeneID" id="41970308"/>
<dbReference type="CDD" id="cd17324">
    <property type="entry name" value="MFS_NepI_like"/>
    <property type="match status" value="1"/>
</dbReference>
<proteinExistence type="predicted"/>
<feature type="transmembrane region" description="Helical" evidence="3">
    <location>
        <begin position="176"/>
        <end position="197"/>
    </location>
</feature>
<evidence type="ECO:0000256" key="1">
    <source>
        <dbReference type="ARBA" id="ARBA00004141"/>
    </source>
</evidence>
<dbReference type="AlphaFoldDB" id="A0A507BM20"/>
<sequence>MREDDEKDAIRRVGSNRAPVTDTRDLKSTSELETASDEEAGSWSPDDERPAGSERRDIGSVDPNGAGRADAATTAGPRTRVWHGVCSLLMWSPKACRYDPDNPPRLSLGLNILFGAAAMVTVANLYYNQPILNRIAETFGVSFEQSSTIATLTQAGYAAGLLLICPLGDVFPRRPFILCLIAFTATIWLALCLSTSFNLFRGISFVAGFTTVTPQLMLPLVGELAPPHRKATSMSIVVCGLALGMLVARVLSGIVANYTDWRNIYWVGFALQWTLLTLLFLFLPDYPSKNPDGLNYIHMLWTIAKLTVTKPALLQTCIIAFCMSAVFTSYWTTLSFLLSSAPYFYPPIVIGLFGLIGIFAICCGPVYSRFIMDKLVYHNSVVIGVALTMVGVSIGLSTGTFTVAGPILQAMLNDFGNQVSTIAMRTVIYRIDPKASNRINTAYMLAAFSGQLTGTAAGNRLYAQGGWRYSEGLSLGLLGFALLVTLARGPKETGWVGWGGGWGFWRDDLPPRKPEVAATADVEATADSHGLGVPVEETKGARPK</sequence>
<evidence type="ECO:0000259" key="4">
    <source>
        <dbReference type="PROSITE" id="PS50850"/>
    </source>
</evidence>
<dbReference type="Proteomes" id="UP000319257">
    <property type="component" value="Unassembled WGS sequence"/>
</dbReference>
<comment type="caution">
    <text evidence="5">The sequence shown here is derived from an EMBL/GenBank/DDBJ whole genome shotgun (WGS) entry which is preliminary data.</text>
</comment>
<evidence type="ECO:0000313" key="6">
    <source>
        <dbReference type="Proteomes" id="UP000319257"/>
    </source>
</evidence>